<keyword evidence="1" id="KW-0812">Transmembrane</keyword>
<sequence>MTGNIGSSPGGSTRIIDSTGQNIQLRDALIGLLLTAALVAVPLGVLLALRELGVGDNRLLALFPVAVGLSIALATAALVLYMKRRGIALGFHPLRGDGRHLMWEVPCIMLLASIGAGFFGSLLGLDNETSNPPLEDGLGILLALAT</sequence>
<name>A0A931E202_9CORY</name>
<dbReference type="AlphaFoldDB" id="A0A931E202"/>
<evidence type="ECO:0000313" key="3">
    <source>
        <dbReference type="Proteomes" id="UP000658613"/>
    </source>
</evidence>
<evidence type="ECO:0000256" key="1">
    <source>
        <dbReference type="SAM" id="Phobius"/>
    </source>
</evidence>
<organism evidence="2 3">
    <name type="scientific">Corynebacterium aquatimens</name>
    <dbReference type="NCBI Taxonomy" id="1190508"/>
    <lineage>
        <taxon>Bacteria</taxon>
        <taxon>Bacillati</taxon>
        <taxon>Actinomycetota</taxon>
        <taxon>Actinomycetes</taxon>
        <taxon>Mycobacteriales</taxon>
        <taxon>Corynebacteriaceae</taxon>
        <taxon>Corynebacterium</taxon>
    </lineage>
</organism>
<comment type="caution">
    <text evidence="2">The sequence shown here is derived from an EMBL/GenBank/DDBJ whole genome shotgun (WGS) entry which is preliminary data.</text>
</comment>
<gene>
    <name evidence="2" type="ORF">IW254_000022</name>
</gene>
<keyword evidence="3" id="KW-1185">Reference proteome</keyword>
<proteinExistence type="predicted"/>
<dbReference type="Proteomes" id="UP000658613">
    <property type="component" value="Unassembled WGS sequence"/>
</dbReference>
<keyword evidence="1" id="KW-0472">Membrane</keyword>
<accession>A0A931E202</accession>
<reference evidence="2" key="1">
    <citation type="submission" date="2020-11" db="EMBL/GenBank/DDBJ databases">
        <title>Sequencing the genomes of 1000 actinobacteria strains.</title>
        <authorList>
            <person name="Klenk H.-P."/>
        </authorList>
    </citation>
    <scope>NUCLEOTIDE SEQUENCE</scope>
    <source>
        <strain evidence="2">DSM 45632</strain>
    </source>
</reference>
<keyword evidence="1" id="KW-1133">Transmembrane helix</keyword>
<dbReference type="RefSeq" id="WP_196823692.1">
    <property type="nucleotide sequence ID" value="NZ_CP046980.1"/>
</dbReference>
<feature type="transmembrane region" description="Helical" evidence="1">
    <location>
        <begin position="28"/>
        <end position="49"/>
    </location>
</feature>
<feature type="transmembrane region" description="Helical" evidence="1">
    <location>
        <begin position="101"/>
        <end position="125"/>
    </location>
</feature>
<protein>
    <submittedName>
        <fullName evidence="2">Uncharacterized protein</fullName>
    </submittedName>
</protein>
<feature type="transmembrane region" description="Helical" evidence="1">
    <location>
        <begin position="61"/>
        <end position="81"/>
    </location>
</feature>
<dbReference type="EMBL" id="JADOUE010000001">
    <property type="protein sequence ID" value="MBG6121053.1"/>
    <property type="molecule type" value="Genomic_DNA"/>
</dbReference>
<evidence type="ECO:0000313" key="2">
    <source>
        <dbReference type="EMBL" id="MBG6121053.1"/>
    </source>
</evidence>